<feature type="compositionally biased region" description="Acidic residues" evidence="3">
    <location>
        <begin position="1563"/>
        <end position="1576"/>
    </location>
</feature>
<name>A0ABN7STN8_OIKDI</name>
<reference evidence="5 6" key="1">
    <citation type="submission" date="2021-04" db="EMBL/GenBank/DDBJ databases">
        <authorList>
            <person name="Bliznina A."/>
        </authorList>
    </citation>
    <scope>NUCLEOTIDE SEQUENCE [LARGE SCALE GENOMIC DNA]</scope>
</reference>
<feature type="repeat" description="RCC1" evidence="2">
    <location>
        <begin position="897"/>
        <end position="946"/>
    </location>
</feature>
<dbReference type="InterPro" id="IPR013320">
    <property type="entry name" value="ConA-like_dom_sf"/>
</dbReference>
<dbReference type="SUPFAM" id="SSF101898">
    <property type="entry name" value="NHL repeat"/>
    <property type="match status" value="1"/>
</dbReference>
<dbReference type="Gene3D" id="2.120.10.30">
    <property type="entry name" value="TolB, C-terminal domain"/>
    <property type="match status" value="2"/>
</dbReference>
<organism evidence="5 6">
    <name type="scientific">Oikopleura dioica</name>
    <name type="common">Tunicate</name>
    <dbReference type="NCBI Taxonomy" id="34765"/>
    <lineage>
        <taxon>Eukaryota</taxon>
        <taxon>Metazoa</taxon>
        <taxon>Chordata</taxon>
        <taxon>Tunicata</taxon>
        <taxon>Appendicularia</taxon>
        <taxon>Copelata</taxon>
        <taxon>Oikopleuridae</taxon>
        <taxon>Oikopleura</taxon>
    </lineage>
</organism>
<feature type="region of interest" description="Disordered" evidence="3">
    <location>
        <begin position="1621"/>
        <end position="1668"/>
    </location>
</feature>
<proteinExistence type="predicted"/>
<dbReference type="Pfam" id="PF00622">
    <property type="entry name" value="SPRY"/>
    <property type="match status" value="1"/>
</dbReference>
<dbReference type="InterPro" id="IPR000408">
    <property type="entry name" value="Reg_chr_condens"/>
</dbReference>
<gene>
    <name evidence="5" type="ORF">OKIOD_LOCUS10897</name>
</gene>
<dbReference type="InterPro" id="IPR009091">
    <property type="entry name" value="RCC1/BLIP-II"/>
</dbReference>
<feature type="domain" description="B30.2/SPRY" evidence="4">
    <location>
        <begin position="2130"/>
        <end position="2327"/>
    </location>
</feature>
<dbReference type="Pfam" id="PF25390">
    <property type="entry name" value="WD40_RLD"/>
    <property type="match status" value="1"/>
</dbReference>
<feature type="repeat" description="RCC1" evidence="2">
    <location>
        <begin position="1000"/>
        <end position="1050"/>
    </location>
</feature>
<dbReference type="InterPro" id="IPR003877">
    <property type="entry name" value="SPRY_dom"/>
</dbReference>
<feature type="region of interest" description="Disordered" evidence="3">
    <location>
        <begin position="1557"/>
        <end position="1587"/>
    </location>
</feature>
<accession>A0ABN7STN8</accession>
<keyword evidence="6" id="KW-1185">Reference proteome</keyword>
<dbReference type="InterPro" id="IPR011042">
    <property type="entry name" value="6-blade_b-propeller_TolB-like"/>
</dbReference>
<dbReference type="Gene3D" id="2.130.10.30">
    <property type="entry name" value="Regulator of chromosome condensation 1/beta-lactamase-inhibitor protein II"/>
    <property type="match status" value="2"/>
</dbReference>
<sequence>MVFAVTDLTRVIFFWIKWVKIIFEYIRPRAAPQELIVNKCLAKLKCESLVTPRPFDPVGLSVSPDGTIAVVSGPHHSVKIYYADGQHLKTYDDLWYPRSVAFGPDSLLVVSDTGNHCIKYYARNREVKTINLNVEFPIGTCLTSDSRLIIIDWKGAKMLRNGKISAPVSGSRVAKIYKVNWDSGEATRKGKILRGIQMPWNLAYNKLTDKIYVIDDGDRSIKIFDPESARMIHQIGPRVGMNRKLGYMYGITVDDDGDVIVSESEFGQILLFKCHGGLSFTGPFVIADEGLSRPMGIGITPEGYLAVADRYNHCIRLYKYKRDSSDCMDCLESGGVCPKCRDHQYMNKGWKGRRQATTRLNIREERARLVRKREQDRKRSVKTGGAELTVKGMSIRLSGSFFMDRRLRAEWLERLDQDWLNEPKLFSIYRDDVVKLFERLQKNKEVCYTTTGNIGASAVLPDLERNAPSEKDCRQFMSDVIDAQQRAVIRAVQDSEFGAILSKRLVVSNRVIRAAQNASKAALERQSTSKLTSLSSSKQDHEQPENAVHKLMAQAGLQLVFSLLKNCSHSDSPSNIQLVIDTLSTAKSCLLSLPPLSLSQTNSLGALGTDCLQQMESFLSSWIADSSDETIRELATETLFAIAIQRGQLRHILSFVSLQLTTSVSCTGAALYSAINTIQAHANSSSQPKSEVVRSIEAQILNMIAKKPKVTADQSALTILSSIAVASGDEGANNGGPSYAEEVFCWGSNSSQQLTDATPEDKLLYPRNLSVYGKVMSMTAGQYCTFAVLSNGTVMANGKGSYGRLGNGASASSSSPILIEFSAPVRKIMTSKGSDGHSVAIGKNGQIWSWGDGDYGKLGHGDSTTQKSPKLIEALASRVIVDADCGHRHTAAICDAGNLYTWGEGDYGRLGLGDALQRSVPVQVPDIREASQVVCGFNHTVVLSTDGRTVWSFGAAENGKLGHGDTNRQFRPKIIDALQGLTITKIAAGTQLSAALTREGAVYVWGFGPCLGNGASDETYLTPKVVRGLSGRMVIDISIGENHVIALTKDGLVFTWGNNQNGQCGTGSGIATYTSPQMVQGLHGAGIQQVSAGTTHTFVWSAAPCEEHLQTKHKPFKLDLHQKTFSSIRELLDKYEPRDAPKAPFKDLKEQEKAYLQVLTLLRNHLHVAKSFHHSGDNPLGEEATALRQLLFASLDKNYTRDVAKTIEQCVTVGAELLMPDMAGRIEVLLTLLPTCPDKLAKMSHGKKTQLIIILASLESSDGMPLLLNFSDEKLPVVETTRKFFTSLLLAWEKLDELRNITHSLLKTCILHLAARISDQTKLVVEFAEMVLEAQIRVLQTNEQDLVELAAELTNFICAAALNGAPAMLVKLRPCLSRLLIVWNSKYETSRNTVEPEGNICLNDTCRLVAILLGSSINHQLVNPGRPKTTLEDFNSLGNLTEYAESVNLSDISAKLLDVDTPGSQIIVCQIDPDLHNLAFGEKMFAEAENQWKKLFRDANHRDWPARDPEEGGERMKRFTRILLAAFLNHNRNETSAAIYRQVFLIREQVLEVLRQHKSPTNSDDDVPELEGEEQENASTTSLRPVPLQPAIAGERIVAPPSESQLGTPWGPFDPPFTNMLLPGGTVPPPEHNDAQQPPLYPIFNQNIRNRRPSSTEDSQPKRARTQHDEASFYTPILKKALYLLLCINSNQEPRQCSDSLSDRRSSINLETITMRDSLKHSSSDLSIRPGQLERRASFDSAVRFSRSESLLGDHLFLREKPLQSAVNIGEHIRREKEKQAQSSQTSNNQTSKMETLAFKQIIEFMNESSLDPESMLKVIQWEENTAKSRVEALQELHQYMENGFLNKLCETAHRAFLVSVFGLLQNPLARNPLDHRLHHYLQDVAHARPALKSQITRVWKELTGKLLQQMSLSSDRQTSASDVYTLCGLTLKWLSTDLTLLENIALATINCLESTEGVDTSGLSIMTPQLLLQLNFGQLKVDGLHQIASVGMSQSILLAVGIYGSKSSPKLIKLACKYLLTQLSEIWDSARPSKKRETFETCLAELLALINRVMWNEDICKECANLQWALSLLQVIRMDSSGVALIKSLRPRLLAIEVMKKISPFIQEDDIINQCVDGMMTHLYESHWVPLRLVNQDPNRVTLKRLSNCSTDLECEEVSGQCGWNDEQLVSCTIDNSDANVLCHSTGGRGYGIAAESLSSGRHVWKIDILNEARGNEGTCIGISKLPVTDHSHRTTTDMWLYRAYSGHIYHGGEIGNRTLQPFTQDDSITCILDTDARTLSFAKNDGEPALAFEDLPVDTDFYPVVTFYSSSPGEKVRISSMITQGIFKDLGKKGFLESFIFDAGEISSSS</sequence>
<evidence type="ECO:0000256" key="3">
    <source>
        <dbReference type="SAM" id="MobiDB-lite"/>
    </source>
</evidence>
<dbReference type="PROSITE" id="PS50188">
    <property type="entry name" value="B302_SPRY"/>
    <property type="match status" value="1"/>
</dbReference>
<dbReference type="PANTHER" id="PTHR22872">
    <property type="entry name" value="BTK-BINDING PROTEIN-RELATED"/>
    <property type="match status" value="1"/>
</dbReference>
<feature type="repeat" description="RCC1" evidence="2">
    <location>
        <begin position="845"/>
        <end position="896"/>
    </location>
</feature>
<dbReference type="Gene3D" id="2.60.120.920">
    <property type="match status" value="1"/>
</dbReference>
<dbReference type="SMART" id="SM00449">
    <property type="entry name" value="SPRY"/>
    <property type="match status" value="1"/>
</dbReference>
<dbReference type="Pfam" id="PF00415">
    <property type="entry name" value="RCC1"/>
    <property type="match status" value="3"/>
</dbReference>
<evidence type="ECO:0000256" key="1">
    <source>
        <dbReference type="ARBA" id="ARBA00022737"/>
    </source>
</evidence>
<dbReference type="PANTHER" id="PTHR22872:SF6">
    <property type="entry name" value="E3 UBIQUITIN-PROTEIN LIGASE HERC1-RELATED"/>
    <property type="match status" value="1"/>
</dbReference>
<evidence type="ECO:0000313" key="6">
    <source>
        <dbReference type="Proteomes" id="UP001158576"/>
    </source>
</evidence>
<evidence type="ECO:0000256" key="2">
    <source>
        <dbReference type="PROSITE-ProRule" id="PRU00235"/>
    </source>
</evidence>
<dbReference type="PRINTS" id="PR00633">
    <property type="entry name" value="RCCNDNSATION"/>
</dbReference>
<evidence type="ECO:0000259" key="4">
    <source>
        <dbReference type="PROSITE" id="PS50188"/>
    </source>
</evidence>
<feature type="region of interest" description="Disordered" evidence="3">
    <location>
        <begin position="526"/>
        <end position="545"/>
    </location>
</feature>
<dbReference type="SUPFAM" id="SSF49899">
    <property type="entry name" value="Concanavalin A-like lectins/glucanases"/>
    <property type="match status" value="1"/>
</dbReference>
<dbReference type="CDD" id="cd05819">
    <property type="entry name" value="NHL"/>
    <property type="match status" value="1"/>
</dbReference>
<dbReference type="EMBL" id="OU015566">
    <property type="protein sequence ID" value="CAG5105442.1"/>
    <property type="molecule type" value="Genomic_DNA"/>
</dbReference>
<dbReference type="InterPro" id="IPR043136">
    <property type="entry name" value="B30.2/SPRY_sf"/>
</dbReference>
<dbReference type="Proteomes" id="UP001158576">
    <property type="component" value="Chromosome 1"/>
</dbReference>
<evidence type="ECO:0000313" key="5">
    <source>
        <dbReference type="EMBL" id="CAG5105442.1"/>
    </source>
</evidence>
<dbReference type="InterPro" id="IPR058923">
    <property type="entry name" value="RCC1-like_dom"/>
</dbReference>
<feature type="repeat" description="RCC1" evidence="2">
    <location>
        <begin position="792"/>
        <end position="844"/>
    </location>
</feature>
<dbReference type="SUPFAM" id="SSF50985">
    <property type="entry name" value="RCC1/BLIP-II"/>
    <property type="match status" value="1"/>
</dbReference>
<dbReference type="InterPro" id="IPR051625">
    <property type="entry name" value="Signaling_Regulatory_Domain"/>
</dbReference>
<dbReference type="PROSITE" id="PS50012">
    <property type="entry name" value="RCC1_3"/>
    <property type="match status" value="7"/>
</dbReference>
<protein>
    <submittedName>
        <fullName evidence="5">Oidioi.mRNA.OKI2018_I69.chr1.g2132.t1.cds</fullName>
    </submittedName>
</protein>
<dbReference type="InterPro" id="IPR001870">
    <property type="entry name" value="B30.2/SPRY"/>
</dbReference>
<feature type="repeat" description="RCC1" evidence="2">
    <location>
        <begin position="948"/>
        <end position="999"/>
    </location>
</feature>
<feature type="compositionally biased region" description="Low complexity" evidence="3">
    <location>
        <begin position="526"/>
        <end position="537"/>
    </location>
</feature>
<feature type="repeat" description="RCC1" evidence="2">
    <location>
        <begin position="741"/>
        <end position="791"/>
    </location>
</feature>
<feature type="repeat" description="RCC1" evidence="2">
    <location>
        <begin position="1051"/>
        <end position="1103"/>
    </location>
</feature>
<keyword evidence="1" id="KW-0677">Repeat</keyword>